<evidence type="ECO:0000259" key="1">
    <source>
        <dbReference type="PROSITE" id="PS51207"/>
    </source>
</evidence>
<sequence>LNPNIVFQLHSFLVTEESENECLRSLCESVLLLLLPNYYALTSASRHLLREVLVFN</sequence>
<feature type="non-terminal residue" evidence="2">
    <location>
        <position position="56"/>
    </location>
</feature>
<dbReference type="AlphaFoldDB" id="A0A8S2GDI7"/>
<evidence type="ECO:0000313" key="2">
    <source>
        <dbReference type="EMBL" id="CAF1660705.1"/>
    </source>
</evidence>
<reference evidence="2" key="1">
    <citation type="submission" date="2021-02" db="EMBL/GenBank/DDBJ databases">
        <authorList>
            <person name="Nowell W R."/>
        </authorList>
    </citation>
    <scope>NUCLEOTIDE SEQUENCE</scope>
</reference>
<dbReference type="EMBL" id="CAJOBA010100620">
    <property type="protein sequence ID" value="CAF4518756.1"/>
    <property type="molecule type" value="Genomic_DNA"/>
</dbReference>
<protein>
    <recommendedName>
        <fullName evidence="1">PXA domain-containing protein</fullName>
    </recommendedName>
</protein>
<accession>A0A8S2GDI7</accession>
<dbReference type="PROSITE" id="PS51207">
    <property type="entry name" value="PXA"/>
    <property type="match status" value="1"/>
</dbReference>
<dbReference type="EMBL" id="CAJNOK010070059">
    <property type="protein sequence ID" value="CAF1660705.1"/>
    <property type="molecule type" value="Genomic_DNA"/>
</dbReference>
<dbReference type="InterPro" id="IPR003114">
    <property type="entry name" value="Phox_assoc"/>
</dbReference>
<dbReference type="Proteomes" id="UP000682733">
    <property type="component" value="Unassembled WGS sequence"/>
</dbReference>
<dbReference type="Proteomes" id="UP000677228">
    <property type="component" value="Unassembled WGS sequence"/>
</dbReference>
<proteinExistence type="predicted"/>
<name>A0A8S2GDI7_9BILA</name>
<evidence type="ECO:0000313" key="3">
    <source>
        <dbReference type="EMBL" id="CAF4518756.1"/>
    </source>
</evidence>
<comment type="caution">
    <text evidence="2">The sequence shown here is derived from an EMBL/GenBank/DDBJ whole genome shotgun (WGS) entry which is preliminary data.</text>
</comment>
<gene>
    <name evidence="2" type="ORF">OVA965_LOCUS45273</name>
    <name evidence="3" type="ORF">TMI583_LOCUS48631</name>
</gene>
<evidence type="ECO:0000313" key="4">
    <source>
        <dbReference type="Proteomes" id="UP000677228"/>
    </source>
</evidence>
<feature type="non-terminal residue" evidence="2">
    <location>
        <position position="1"/>
    </location>
</feature>
<organism evidence="2 4">
    <name type="scientific">Didymodactylos carnosus</name>
    <dbReference type="NCBI Taxonomy" id="1234261"/>
    <lineage>
        <taxon>Eukaryota</taxon>
        <taxon>Metazoa</taxon>
        <taxon>Spiralia</taxon>
        <taxon>Gnathifera</taxon>
        <taxon>Rotifera</taxon>
        <taxon>Eurotatoria</taxon>
        <taxon>Bdelloidea</taxon>
        <taxon>Philodinida</taxon>
        <taxon>Philodinidae</taxon>
        <taxon>Didymodactylos</taxon>
    </lineage>
</organism>
<feature type="domain" description="PXA" evidence="1">
    <location>
        <begin position="1"/>
        <end position="56"/>
    </location>
</feature>